<evidence type="ECO:0000313" key="2">
    <source>
        <dbReference type="EMBL" id="MBB4568457.1"/>
    </source>
</evidence>
<dbReference type="GO" id="GO:0008757">
    <property type="term" value="F:S-adenosylmethionine-dependent methyltransferase activity"/>
    <property type="evidence" value="ECO:0007669"/>
    <property type="project" value="InterPro"/>
</dbReference>
<dbReference type="PANTHER" id="PTHR43861:SF1">
    <property type="entry name" value="TRANS-ACONITATE 2-METHYLTRANSFERASE"/>
    <property type="match status" value="1"/>
</dbReference>
<dbReference type="GO" id="GO:0032259">
    <property type="term" value="P:methylation"/>
    <property type="evidence" value="ECO:0007669"/>
    <property type="project" value="UniProtKB-KW"/>
</dbReference>
<reference evidence="2 3" key="1">
    <citation type="submission" date="2020-08" db="EMBL/GenBank/DDBJ databases">
        <title>Genomic Encyclopedia of Type Strains, Phase IV (KMG-V): Genome sequencing to study the core and pangenomes of soil and plant-associated prokaryotes.</title>
        <authorList>
            <person name="Whitman W."/>
        </authorList>
    </citation>
    <scope>NUCLEOTIDE SEQUENCE [LARGE SCALE GENOMIC DNA]</scope>
    <source>
        <strain evidence="2 3">SEMIA 492</strain>
    </source>
</reference>
<proteinExistence type="predicted"/>
<dbReference type="Gene3D" id="3.40.50.150">
    <property type="entry name" value="Vaccinia Virus protein VP39"/>
    <property type="match status" value="1"/>
</dbReference>
<dbReference type="EMBL" id="JACIIG010000005">
    <property type="protein sequence ID" value="MBB4568457.1"/>
    <property type="molecule type" value="Genomic_DNA"/>
</dbReference>
<keyword evidence="3" id="KW-1185">Reference proteome</keyword>
<dbReference type="SUPFAM" id="SSF53335">
    <property type="entry name" value="S-adenosyl-L-methionine-dependent methyltransferases"/>
    <property type="match status" value="1"/>
</dbReference>
<accession>A0A7W7EKI0</accession>
<dbReference type="AlphaFoldDB" id="A0A7W7EKI0"/>
<keyword evidence="2" id="KW-0830">Ubiquinone</keyword>
<feature type="domain" description="Methyltransferase type 11" evidence="1">
    <location>
        <begin position="50"/>
        <end position="147"/>
    </location>
</feature>
<protein>
    <submittedName>
        <fullName evidence="2">Ubiquinone/menaquinone biosynthesis C-methylase UbiE</fullName>
    </submittedName>
</protein>
<comment type="caution">
    <text evidence="2">The sequence shown here is derived from an EMBL/GenBank/DDBJ whole genome shotgun (WGS) entry which is preliminary data.</text>
</comment>
<keyword evidence="2" id="KW-0489">Methyltransferase</keyword>
<sequence>MTEASIEGLSPRRLHAKAWAGEYELIDRQLSPLGLRAMNELHLARANTVIDVGCGTGQTILQLADRVGEKGLIYGVDISEQLLTVANQRTSHLKCVQLINADAQALELPSHSADAIFSRFGVMAFDDPIVAFSNFHRLLKPDGRIAFCCWRAFCDNELDRFPLLAAGFRSPSDETPFSFSDAEYVGNVLASAGFRDIEIAAYDEAVTSGDVEAMTRVLLSVGPLGKIARENPAVKLAAEPKLREGLISLGNGPSVALVASVWIVSAVA</sequence>
<gene>
    <name evidence="2" type="ORF">GGE60_002573</name>
</gene>
<name>A0A7W7EKI0_9HYPH</name>
<dbReference type="Proteomes" id="UP000543836">
    <property type="component" value="Unassembled WGS sequence"/>
</dbReference>
<organism evidence="2 3">
    <name type="scientific">Rhizobium leucaenae</name>
    <dbReference type="NCBI Taxonomy" id="29450"/>
    <lineage>
        <taxon>Bacteria</taxon>
        <taxon>Pseudomonadati</taxon>
        <taxon>Pseudomonadota</taxon>
        <taxon>Alphaproteobacteria</taxon>
        <taxon>Hyphomicrobiales</taxon>
        <taxon>Rhizobiaceae</taxon>
        <taxon>Rhizobium/Agrobacterium group</taxon>
        <taxon>Rhizobium</taxon>
    </lineage>
</organism>
<dbReference type="RefSeq" id="WP_172831043.1">
    <property type="nucleotide sequence ID" value="NZ_JACIIG010000005.1"/>
</dbReference>
<dbReference type="InterPro" id="IPR029063">
    <property type="entry name" value="SAM-dependent_MTases_sf"/>
</dbReference>
<evidence type="ECO:0000313" key="3">
    <source>
        <dbReference type="Proteomes" id="UP000543836"/>
    </source>
</evidence>
<dbReference type="CDD" id="cd02440">
    <property type="entry name" value="AdoMet_MTases"/>
    <property type="match status" value="1"/>
</dbReference>
<dbReference type="InterPro" id="IPR013216">
    <property type="entry name" value="Methyltransf_11"/>
</dbReference>
<dbReference type="PANTHER" id="PTHR43861">
    <property type="entry name" value="TRANS-ACONITATE 2-METHYLTRANSFERASE-RELATED"/>
    <property type="match status" value="1"/>
</dbReference>
<dbReference type="Pfam" id="PF08241">
    <property type="entry name" value="Methyltransf_11"/>
    <property type="match status" value="1"/>
</dbReference>
<keyword evidence="2" id="KW-0808">Transferase</keyword>
<evidence type="ECO:0000259" key="1">
    <source>
        <dbReference type="Pfam" id="PF08241"/>
    </source>
</evidence>